<keyword evidence="2" id="KW-0732">Signal</keyword>
<keyword evidence="1" id="KW-0812">Transmembrane</keyword>
<feature type="chain" id="PRO_5046971197" evidence="2">
    <location>
        <begin position="27"/>
        <end position="480"/>
    </location>
</feature>
<gene>
    <name evidence="3" type="ORF">QQZ08_001792</name>
</gene>
<evidence type="ECO:0000313" key="3">
    <source>
        <dbReference type="EMBL" id="KAK7431574.1"/>
    </source>
</evidence>
<evidence type="ECO:0000256" key="1">
    <source>
        <dbReference type="SAM" id="Phobius"/>
    </source>
</evidence>
<dbReference type="Proteomes" id="UP001498421">
    <property type="component" value="Unassembled WGS sequence"/>
</dbReference>
<accession>A0ABR1IDE1</accession>
<feature type="signal peptide" evidence="2">
    <location>
        <begin position="1"/>
        <end position="26"/>
    </location>
</feature>
<name>A0ABR1IDE1_9HYPO</name>
<proteinExistence type="predicted"/>
<evidence type="ECO:0000313" key="4">
    <source>
        <dbReference type="Proteomes" id="UP001498421"/>
    </source>
</evidence>
<keyword evidence="4" id="KW-1185">Reference proteome</keyword>
<comment type="caution">
    <text evidence="3">The sequence shown here is derived from an EMBL/GenBank/DDBJ whole genome shotgun (WGS) entry which is preliminary data.</text>
</comment>
<protein>
    <submittedName>
        <fullName evidence="3">Uncharacterized protein</fullName>
    </submittedName>
</protein>
<organism evidence="3 4">
    <name type="scientific">Neonectria magnoliae</name>
    <dbReference type="NCBI Taxonomy" id="2732573"/>
    <lineage>
        <taxon>Eukaryota</taxon>
        <taxon>Fungi</taxon>
        <taxon>Dikarya</taxon>
        <taxon>Ascomycota</taxon>
        <taxon>Pezizomycotina</taxon>
        <taxon>Sordariomycetes</taxon>
        <taxon>Hypocreomycetidae</taxon>
        <taxon>Hypocreales</taxon>
        <taxon>Nectriaceae</taxon>
        <taxon>Neonectria</taxon>
    </lineage>
</organism>
<dbReference type="EMBL" id="JAZAVK010000010">
    <property type="protein sequence ID" value="KAK7431574.1"/>
    <property type="molecule type" value="Genomic_DNA"/>
</dbReference>
<evidence type="ECO:0000256" key="2">
    <source>
        <dbReference type="SAM" id="SignalP"/>
    </source>
</evidence>
<sequence>MSLRAFNVLTPLIVALWALSPLGGQAALRVVKEGPSSHDWPFWYLNIHNNLSYLGTQAVLPSAELGLVVAAFSAALASPLHTKTAPQDVFGHVKIPMIEPFLASDTTDEKGWYEVGQVGNTTEIVYSSLAGLPTTPDSGFESQSNYTFQLQTLFMSTKCDLSKRTQMQRPDWEEYVERPFKKASQIRNSTYTNNRTLLIEDPPRKFYKNPRRLIFTSYTPGTITNATCQVRTPFVQLEIACHRATCSATQVPAFLSTLVNASLAYWDPSPIELYFLKPDSPFYYSYENPPIWNVGEEVFSQRFSQLLNTFWIVSVAPFDALNNLTLQERQMRNTDLSQLSPDYLKTNGTRTTDILVLKVDGAWLGILVIASLSMLLAALAAAVLNALRRGPDMLGHLTYLIRDSPYMDGIEAHKSMEDGIDYTRRLKNLQIFLGDVKAGQERGYIAIGTLDKAVPMERQKYEAIVLPSGDALSGIQCLAA</sequence>
<keyword evidence="1" id="KW-0472">Membrane</keyword>
<keyword evidence="1" id="KW-1133">Transmembrane helix</keyword>
<reference evidence="3 4" key="1">
    <citation type="journal article" date="2025" name="Microbiol. Resour. Announc.">
        <title>Draft genome sequences for Neonectria magnoliae and Neonectria punicea, canker pathogens of Liriodendron tulipifera and Acer saccharum in West Virginia.</title>
        <authorList>
            <person name="Petronek H.M."/>
            <person name="Kasson M.T."/>
            <person name="Metheny A.M."/>
            <person name="Stauder C.M."/>
            <person name="Lovett B."/>
            <person name="Lynch S.C."/>
            <person name="Garnas J.R."/>
            <person name="Kasson L.R."/>
            <person name="Stajich J.E."/>
        </authorList>
    </citation>
    <scope>NUCLEOTIDE SEQUENCE [LARGE SCALE GENOMIC DNA]</scope>
    <source>
        <strain evidence="3 4">NRRL 64651</strain>
    </source>
</reference>
<feature type="transmembrane region" description="Helical" evidence="1">
    <location>
        <begin position="362"/>
        <end position="387"/>
    </location>
</feature>